<feature type="region of interest" description="Disordered" evidence="3">
    <location>
        <begin position="457"/>
        <end position="492"/>
    </location>
</feature>
<evidence type="ECO:0000256" key="3">
    <source>
        <dbReference type="SAM" id="MobiDB-lite"/>
    </source>
</evidence>
<organism evidence="5 6">
    <name type="scientific">Pseudonocardia acidicola</name>
    <dbReference type="NCBI Taxonomy" id="2724939"/>
    <lineage>
        <taxon>Bacteria</taxon>
        <taxon>Bacillati</taxon>
        <taxon>Actinomycetota</taxon>
        <taxon>Actinomycetes</taxon>
        <taxon>Pseudonocardiales</taxon>
        <taxon>Pseudonocardiaceae</taxon>
        <taxon>Pseudonocardia</taxon>
    </lineage>
</organism>
<dbReference type="PANTHER" id="PTHR12526">
    <property type="entry name" value="GLYCOSYLTRANSFERASE"/>
    <property type="match status" value="1"/>
</dbReference>
<dbReference type="Gene3D" id="3.40.50.2000">
    <property type="entry name" value="Glycogen Phosphorylase B"/>
    <property type="match status" value="2"/>
</dbReference>
<reference evidence="5 6" key="1">
    <citation type="submission" date="2020-04" db="EMBL/GenBank/DDBJ databases">
        <authorList>
            <person name="Klaysubun C."/>
            <person name="Duangmal K."/>
            <person name="Lipun K."/>
        </authorList>
    </citation>
    <scope>NUCLEOTIDE SEQUENCE [LARGE SCALE GENOMIC DNA]</scope>
    <source>
        <strain evidence="5 6">K10HN5</strain>
    </source>
</reference>
<dbReference type="Proteomes" id="UP000820669">
    <property type="component" value="Unassembled WGS sequence"/>
</dbReference>
<keyword evidence="1" id="KW-0328">Glycosyltransferase</keyword>
<evidence type="ECO:0000256" key="1">
    <source>
        <dbReference type="ARBA" id="ARBA00022676"/>
    </source>
</evidence>
<evidence type="ECO:0000313" key="5">
    <source>
        <dbReference type="EMBL" id="NMH97413.1"/>
    </source>
</evidence>
<dbReference type="SUPFAM" id="SSF53756">
    <property type="entry name" value="UDP-Glycosyltransferase/glycogen phosphorylase"/>
    <property type="match status" value="1"/>
</dbReference>
<proteinExistence type="predicted"/>
<dbReference type="PANTHER" id="PTHR12526:SF510">
    <property type="entry name" value="D-INOSITOL 3-PHOSPHATE GLYCOSYLTRANSFERASE"/>
    <property type="match status" value="1"/>
</dbReference>
<dbReference type="EMBL" id="JAAXLA010000012">
    <property type="protein sequence ID" value="NMH97413.1"/>
    <property type="molecule type" value="Genomic_DNA"/>
</dbReference>
<evidence type="ECO:0000313" key="6">
    <source>
        <dbReference type="Proteomes" id="UP000820669"/>
    </source>
</evidence>
<protein>
    <submittedName>
        <fullName evidence="5">Glycosyltransferase family 4 protein</fullName>
    </submittedName>
</protein>
<dbReference type="InterPro" id="IPR028098">
    <property type="entry name" value="Glyco_trans_4-like_N"/>
</dbReference>
<name>A0ABX1SAB3_9PSEU</name>
<sequence length="492" mass="52599">MRILVITPYPPMRDGIASYAVQSVAALRAEGHDVEVLSPGPSAAHQHLDLRGPRGGLAVAKRVPGYDRVIVQFHPDVFYPLGTTRSERAQISLAYAAAFARAARVEVVVHEIDYTQGRGHTAEALAARLMWSRVDRVVVHTERERADFVAAFGVGPQRVVVSRHGASFRRRTRLGREPARRSLGIPQDVVLFLAIGFIQPHKGFDRAARAFAGLHDGARLDIVGSVRVDVPAYLAHLDELGRLVEATPGTHLHEGFLSDELFDRWIVAADALVLPYREIWSSGVLERAALYDRQVIATRVGGLAEQAAGRPEVTLVANDEELRAAMWAAAGRPAAVVREPWPVEAADLRAAVQDEIVRRAAVQRGSVLAGPASPGPPPESDGGAELSELSLASAPLRRMGNVSVPAVPASPGPRALVKRAVRRVSAWEVEPVAQQLNVLRAATLEAVERLAGRIAAERSGDAAAGRHPPPAGPAGSGGCTGRGAERRGTRSA</sequence>
<evidence type="ECO:0000259" key="4">
    <source>
        <dbReference type="Pfam" id="PF13579"/>
    </source>
</evidence>
<gene>
    <name evidence="5" type="ORF">HF526_08835</name>
</gene>
<feature type="compositionally biased region" description="Basic and acidic residues" evidence="3">
    <location>
        <begin position="483"/>
        <end position="492"/>
    </location>
</feature>
<accession>A0ABX1SAB3</accession>
<dbReference type="Pfam" id="PF13579">
    <property type="entry name" value="Glyco_trans_4_4"/>
    <property type="match status" value="1"/>
</dbReference>
<evidence type="ECO:0000256" key="2">
    <source>
        <dbReference type="ARBA" id="ARBA00022679"/>
    </source>
</evidence>
<feature type="domain" description="Glycosyltransferase subfamily 4-like N-terminal" evidence="4">
    <location>
        <begin position="15"/>
        <end position="161"/>
    </location>
</feature>
<keyword evidence="2" id="KW-0808">Transferase</keyword>
<keyword evidence="6" id="KW-1185">Reference proteome</keyword>
<dbReference type="RefSeq" id="WP_169380863.1">
    <property type="nucleotide sequence ID" value="NZ_JAAXLA010000012.1"/>
</dbReference>
<dbReference type="Pfam" id="PF13692">
    <property type="entry name" value="Glyco_trans_1_4"/>
    <property type="match status" value="1"/>
</dbReference>
<comment type="caution">
    <text evidence="5">The sequence shown here is derived from an EMBL/GenBank/DDBJ whole genome shotgun (WGS) entry which is preliminary data.</text>
</comment>
<dbReference type="CDD" id="cd03801">
    <property type="entry name" value="GT4_PimA-like"/>
    <property type="match status" value="1"/>
</dbReference>